<dbReference type="SUPFAM" id="SSF53254">
    <property type="entry name" value="Phosphoglycerate mutase-like"/>
    <property type="match status" value="1"/>
</dbReference>
<dbReference type="Proteomes" id="UP000198797">
    <property type="component" value="Unassembled WGS sequence"/>
</dbReference>
<keyword evidence="4" id="KW-1185">Reference proteome</keyword>
<evidence type="ECO:0000256" key="2">
    <source>
        <dbReference type="SAM" id="MobiDB-lite"/>
    </source>
</evidence>
<dbReference type="InterPro" id="IPR029033">
    <property type="entry name" value="His_PPase_superfam"/>
</dbReference>
<evidence type="ECO:0000313" key="3">
    <source>
        <dbReference type="EMBL" id="SCF48394.1"/>
    </source>
</evidence>
<dbReference type="Pfam" id="PF00300">
    <property type="entry name" value="His_Phos_1"/>
    <property type="match status" value="1"/>
</dbReference>
<evidence type="ECO:0000256" key="1">
    <source>
        <dbReference type="ARBA" id="ARBA00022801"/>
    </source>
</evidence>
<dbReference type="GO" id="GO:0016787">
    <property type="term" value="F:hydrolase activity"/>
    <property type="evidence" value="ECO:0007669"/>
    <property type="project" value="UniProtKB-KW"/>
</dbReference>
<dbReference type="AlphaFoldDB" id="A0A1C5ATM8"/>
<reference evidence="4" key="1">
    <citation type="submission" date="2016-06" db="EMBL/GenBank/DDBJ databases">
        <authorList>
            <person name="Varghese N."/>
            <person name="Submissions Spin"/>
        </authorList>
    </citation>
    <scope>NUCLEOTIDE SEQUENCE [LARGE SCALE GENOMIC DNA]</scope>
    <source>
        <strain evidence="4">DSM 44100</strain>
    </source>
</reference>
<dbReference type="PANTHER" id="PTHR20935:SF1">
    <property type="entry name" value="SLL1549 PROTEIN"/>
    <property type="match status" value="1"/>
</dbReference>
<accession>A0A1C5ATM8</accession>
<dbReference type="STRING" id="121616.GA0070216_12664"/>
<dbReference type="InterPro" id="IPR013078">
    <property type="entry name" value="His_Pase_superF_clade-1"/>
</dbReference>
<dbReference type="SMART" id="SM00855">
    <property type="entry name" value="PGAM"/>
    <property type="match status" value="1"/>
</dbReference>
<organism evidence="3 4">
    <name type="scientific">Micromonospora matsumotoense</name>
    <dbReference type="NCBI Taxonomy" id="121616"/>
    <lineage>
        <taxon>Bacteria</taxon>
        <taxon>Bacillati</taxon>
        <taxon>Actinomycetota</taxon>
        <taxon>Actinomycetes</taxon>
        <taxon>Micromonosporales</taxon>
        <taxon>Micromonosporaceae</taxon>
        <taxon>Micromonospora</taxon>
    </lineage>
</organism>
<feature type="region of interest" description="Disordered" evidence="2">
    <location>
        <begin position="1"/>
        <end position="23"/>
    </location>
</feature>
<proteinExistence type="predicted"/>
<sequence length="206" mass="22051">MSEWPHRHTQATHASIRQAGGMTDGEAETRTLVLLRHAKAEQPGNGPDVERRLTARGHADAAAAGAWLARQALLPDVVLCSAARRTRQTWHDVALGMTGVPPEGGPAGTAPVVRYAAAAYEAHPDDLLDLVRMVEPEAHTVLLVAHNPGISLLSALLDPELADREGLRTTDLAVHRTTRAVHRTTTSWADLTPGDSPIIARHTARG</sequence>
<dbReference type="Gene3D" id="3.40.50.1240">
    <property type="entry name" value="Phosphoglycerate mutase-like"/>
    <property type="match status" value="1"/>
</dbReference>
<name>A0A1C5ATM8_9ACTN</name>
<dbReference type="InterPro" id="IPR051021">
    <property type="entry name" value="Mito_Ser/Thr_phosphatase"/>
</dbReference>
<dbReference type="PANTHER" id="PTHR20935">
    <property type="entry name" value="PHOSPHOGLYCERATE MUTASE-RELATED"/>
    <property type="match status" value="1"/>
</dbReference>
<protein>
    <submittedName>
        <fullName evidence="3">Phosphohistidine phosphatase</fullName>
    </submittedName>
</protein>
<evidence type="ECO:0000313" key="4">
    <source>
        <dbReference type="Proteomes" id="UP000198797"/>
    </source>
</evidence>
<dbReference type="EMBL" id="FMCU01000026">
    <property type="protein sequence ID" value="SCF48394.1"/>
    <property type="molecule type" value="Genomic_DNA"/>
</dbReference>
<keyword evidence="1" id="KW-0378">Hydrolase</keyword>
<gene>
    <name evidence="3" type="ORF">GA0070216_12664</name>
</gene>